<dbReference type="InterPro" id="IPR036421">
    <property type="entry name" value="Fe_dep_repressor_sf"/>
</dbReference>
<dbReference type="PANTHER" id="PTHR33238:SF7">
    <property type="entry name" value="IRON-DEPENDENT TRANSCRIPTIONAL REGULATOR"/>
    <property type="match status" value="1"/>
</dbReference>
<dbReference type="SMART" id="SM00529">
    <property type="entry name" value="HTH_DTXR"/>
    <property type="match status" value="1"/>
</dbReference>
<dbReference type="PROSITE" id="PS50944">
    <property type="entry name" value="HTH_DTXR"/>
    <property type="match status" value="1"/>
</dbReference>
<evidence type="ECO:0000313" key="6">
    <source>
        <dbReference type="EMBL" id="SEI60609.1"/>
    </source>
</evidence>
<dbReference type="GO" id="GO:0046914">
    <property type="term" value="F:transition metal ion binding"/>
    <property type="evidence" value="ECO:0007669"/>
    <property type="project" value="InterPro"/>
</dbReference>
<dbReference type="Gene3D" id="1.10.10.10">
    <property type="entry name" value="Winged helix-like DNA-binding domain superfamily/Winged helix DNA-binding domain"/>
    <property type="match status" value="1"/>
</dbReference>
<dbReference type="Pfam" id="PF01325">
    <property type="entry name" value="Fe_dep_repress"/>
    <property type="match status" value="1"/>
</dbReference>
<dbReference type="InterPro" id="IPR036388">
    <property type="entry name" value="WH-like_DNA-bd_sf"/>
</dbReference>
<reference evidence="7" key="1">
    <citation type="submission" date="2016-10" db="EMBL/GenBank/DDBJ databases">
        <authorList>
            <person name="Varghese N."/>
        </authorList>
    </citation>
    <scope>NUCLEOTIDE SEQUENCE [LARGE SCALE GENOMIC DNA]</scope>
    <source>
        <strain evidence="7">DSM 20406</strain>
    </source>
</reference>
<dbReference type="GO" id="GO:0046983">
    <property type="term" value="F:protein dimerization activity"/>
    <property type="evidence" value="ECO:0007669"/>
    <property type="project" value="InterPro"/>
</dbReference>
<dbReference type="InterPro" id="IPR001367">
    <property type="entry name" value="Fe_dep_repressor"/>
</dbReference>
<dbReference type="eggNOG" id="COG1321">
    <property type="taxonomic scope" value="Bacteria"/>
</dbReference>
<evidence type="ECO:0000313" key="7">
    <source>
        <dbReference type="Proteomes" id="UP000183028"/>
    </source>
</evidence>
<dbReference type="Pfam" id="PF02742">
    <property type="entry name" value="Fe_dep_repr_C"/>
    <property type="match status" value="1"/>
</dbReference>
<accession>A0A1H6RY80</accession>
<evidence type="ECO:0000259" key="5">
    <source>
        <dbReference type="PROSITE" id="PS50944"/>
    </source>
</evidence>
<dbReference type="GO" id="GO:0003677">
    <property type="term" value="F:DNA binding"/>
    <property type="evidence" value="ECO:0007669"/>
    <property type="project" value="UniProtKB-KW"/>
</dbReference>
<keyword evidence="2" id="KW-0805">Transcription regulation</keyword>
<evidence type="ECO:0000256" key="2">
    <source>
        <dbReference type="ARBA" id="ARBA00023015"/>
    </source>
</evidence>
<feature type="domain" description="HTH dtxR-type" evidence="5">
    <location>
        <begin position="6"/>
        <end position="66"/>
    </location>
</feature>
<dbReference type="InterPro" id="IPR022687">
    <property type="entry name" value="HTH_DTXR"/>
</dbReference>
<dbReference type="SUPFAM" id="SSF46785">
    <property type="entry name" value="Winged helix' DNA-binding domain"/>
    <property type="match status" value="1"/>
</dbReference>
<dbReference type="SUPFAM" id="SSF47979">
    <property type="entry name" value="Iron-dependent repressor protein, dimerization domain"/>
    <property type="match status" value="1"/>
</dbReference>
<gene>
    <name evidence="6" type="ORF">SAMN04487834_10122</name>
</gene>
<dbReference type="InterPro" id="IPR022689">
    <property type="entry name" value="Iron_dep_repressor"/>
</dbReference>
<organism evidence="6 7">
    <name type="scientific">Sharpea azabuensis</name>
    <dbReference type="NCBI Taxonomy" id="322505"/>
    <lineage>
        <taxon>Bacteria</taxon>
        <taxon>Bacillati</taxon>
        <taxon>Bacillota</taxon>
        <taxon>Erysipelotrichia</taxon>
        <taxon>Erysipelotrichales</taxon>
        <taxon>Coprobacillaceae</taxon>
        <taxon>Sharpea</taxon>
    </lineage>
</organism>
<dbReference type="GO" id="GO:0003700">
    <property type="term" value="F:DNA-binding transcription factor activity"/>
    <property type="evidence" value="ECO:0007669"/>
    <property type="project" value="InterPro"/>
</dbReference>
<proteinExistence type="inferred from homology"/>
<dbReference type="PANTHER" id="PTHR33238">
    <property type="entry name" value="IRON (METAL) DEPENDENT REPRESSOR, DTXR FAMILY"/>
    <property type="match status" value="1"/>
</dbReference>
<dbReference type="InterPro" id="IPR050536">
    <property type="entry name" value="DtxR_MntR_Metal-Reg"/>
</dbReference>
<dbReference type="Gene3D" id="1.10.60.10">
    <property type="entry name" value="Iron dependent repressor, metal binding and dimerisation domain"/>
    <property type="match status" value="1"/>
</dbReference>
<evidence type="ECO:0000256" key="3">
    <source>
        <dbReference type="ARBA" id="ARBA00023125"/>
    </source>
</evidence>
<dbReference type="EMBL" id="FNYK01000012">
    <property type="protein sequence ID" value="SEI60609.1"/>
    <property type="molecule type" value="Genomic_DNA"/>
</dbReference>
<dbReference type="AlphaFoldDB" id="A0A1H6RY80"/>
<dbReference type="InterPro" id="IPR036390">
    <property type="entry name" value="WH_DNA-bd_sf"/>
</dbReference>
<keyword evidence="3" id="KW-0238">DNA-binding</keyword>
<name>A0A1H6RY80_9FIRM</name>
<evidence type="ECO:0000256" key="1">
    <source>
        <dbReference type="ARBA" id="ARBA00007871"/>
    </source>
</evidence>
<keyword evidence="4" id="KW-0804">Transcription</keyword>
<keyword evidence="7" id="KW-1185">Reference proteome</keyword>
<dbReference type="Proteomes" id="UP000183028">
    <property type="component" value="Unassembled WGS sequence"/>
</dbReference>
<dbReference type="STRING" id="322505.SAMN04487836_1375"/>
<comment type="similarity">
    <text evidence="1">Belongs to the DtxR/MntR family.</text>
</comment>
<sequence>MEERHLTESEEDYLESVLMITKEKGVCHSVDIVNHLQHRKSSVSVALSKLEEKGYLRKEGRDIILSDAGMKAAMHVYERHLFFKNTLMELGIDENQAEEEACAIEHDISDDTFRRIQARVQELRGEQ</sequence>
<dbReference type="RefSeq" id="WP_177164945.1">
    <property type="nucleotide sequence ID" value="NZ_FNYK01000012.1"/>
</dbReference>
<evidence type="ECO:0000256" key="4">
    <source>
        <dbReference type="ARBA" id="ARBA00023163"/>
    </source>
</evidence>
<protein>
    <submittedName>
        <fullName evidence="6">Iron (Metal) dependent repressor, DtxR family</fullName>
    </submittedName>
</protein>